<dbReference type="Gene3D" id="2.70.150.10">
    <property type="entry name" value="Calcium-transporting ATPase, cytoplasmic transduction domain A"/>
    <property type="match status" value="1"/>
</dbReference>
<feature type="transmembrane region" description="Helical" evidence="7">
    <location>
        <begin position="642"/>
        <end position="662"/>
    </location>
</feature>
<dbReference type="InterPro" id="IPR006121">
    <property type="entry name" value="HMA_dom"/>
</dbReference>
<dbReference type="AlphaFoldDB" id="A0A7K5X4M8"/>
<dbReference type="EMBL" id="VYZM01002204">
    <property type="protein sequence ID" value="NWU47356.1"/>
    <property type="molecule type" value="Genomic_DNA"/>
</dbReference>
<feature type="domain" description="HMA" evidence="8">
    <location>
        <begin position="226"/>
        <end position="292"/>
    </location>
</feature>
<evidence type="ECO:0000256" key="1">
    <source>
        <dbReference type="ARBA" id="ARBA00004127"/>
    </source>
</evidence>
<evidence type="ECO:0000313" key="9">
    <source>
        <dbReference type="EMBL" id="NWU47356.1"/>
    </source>
</evidence>
<evidence type="ECO:0000256" key="3">
    <source>
        <dbReference type="ARBA" id="ARBA00022796"/>
    </source>
</evidence>
<dbReference type="PANTHER" id="PTHR46594:SF8">
    <property type="entry name" value="P-TYPE CU(+) TRANSPORTER"/>
    <property type="match status" value="1"/>
</dbReference>
<comment type="caution">
    <text evidence="9">The sequence shown here is derived from an EMBL/GenBank/DDBJ whole genome shotgun (WGS) entry which is preliminary data.</text>
</comment>
<dbReference type="NCBIfam" id="TIGR00003">
    <property type="entry name" value="copper ion binding protein"/>
    <property type="match status" value="5"/>
</dbReference>
<keyword evidence="7" id="KW-0812">Transmembrane</keyword>
<dbReference type="PANTHER" id="PTHR46594">
    <property type="entry name" value="P-TYPE CATION-TRANSPORTING ATPASE"/>
    <property type="match status" value="1"/>
</dbReference>
<evidence type="ECO:0000313" key="10">
    <source>
        <dbReference type="Proteomes" id="UP000586671"/>
    </source>
</evidence>
<dbReference type="Pfam" id="PF00122">
    <property type="entry name" value="E1-E2_ATPase"/>
    <property type="match status" value="1"/>
</dbReference>
<sequence length="817" mass="88641">PTMKHSFAFDNMGYEESFETVPSASSQEHTVTVSIVGMTCQSCVQSIQGRISKVKGIVNIKVSLEQSNAVIKYLQSEISPEQICQEIQDMGFDTNIAEERLTTATVNLPCSREAVVKLRVEGMTCQSCVTSIEGKIRKLHGVARIKVSLGNQEAIIAYYPYIIQPDDLKSHISNLGYECTIKNKSAPLKLDVLDLKRLQNANPKETPASLESDGVNSLVAEMSSTATVAVQIEGMHCKSCVRNIEGNISDLPGIQSIKVSLEHKRAVVQYSPNLITLSALQQAIESLPPGNFKVCLLNGSEVNKGASPSPALLCDLFREPLQDMTCTAVLRIDGMTCNSCVQSIEGTISQRKGVQRVAVSLAGRTGTIHYDPAVTDGEELRAAVEDMGFDASVLTGNSFFCAFIQDTAAGGRRCQPDASNAAVRPRASELPAQGCASDALPDSRHLDGPNQSSGATAEKCFLQIKGMTCASCVSTIERNLHKEDGIVSVLVALMAGKAEIKYKPEFIQPLEIAQLIQNLGFEATVIEDHAETEGNVELLITGMTCASCVHSIESKLMRTNGIFNASVALATCKAHIQFDPEITGPRDIIKIIEVGLSNYKLCVSMVLTPQALHCKHTVWPGYCGVYDNQGFTASAFQVEEIFLYYVLSAFTAVILIRVCLCLHQQFLGGWYFYVQAYKSLKHKMANMDVLIVLATTIAYVYSCVILMVAIIEKAEKSPVTFFDTPPMLFVFIALGRWLEHIAKSKTSEALAKLISLQATEATVVTLGPDHSIIREEQVAVELVQRGDIVKVVPGGKFPVDGKVIEGSSMADESLITG</sequence>
<proteinExistence type="predicted"/>
<dbReference type="SUPFAM" id="SSF81653">
    <property type="entry name" value="Calcium ATPase, transduction domain A"/>
    <property type="match status" value="1"/>
</dbReference>
<dbReference type="PROSITE" id="PS01047">
    <property type="entry name" value="HMA_1"/>
    <property type="match status" value="6"/>
</dbReference>
<dbReference type="Pfam" id="PF00403">
    <property type="entry name" value="HMA"/>
    <property type="match status" value="6"/>
</dbReference>
<evidence type="ECO:0000256" key="2">
    <source>
        <dbReference type="ARBA" id="ARBA00022723"/>
    </source>
</evidence>
<keyword evidence="5" id="KW-0186">Copper</keyword>
<dbReference type="Gene3D" id="3.30.70.100">
    <property type="match status" value="6"/>
</dbReference>
<feature type="domain" description="HMA" evidence="8">
    <location>
        <begin position="114"/>
        <end position="180"/>
    </location>
</feature>
<dbReference type="InterPro" id="IPR006122">
    <property type="entry name" value="HMA_Cu_ion-bd"/>
</dbReference>
<feature type="transmembrane region" description="Helical" evidence="7">
    <location>
        <begin position="717"/>
        <end position="738"/>
    </location>
</feature>
<dbReference type="FunFam" id="3.30.70.100:FF:000009">
    <property type="entry name" value="ATPase copper transporting beta"/>
    <property type="match status" value="1"/>
</dbReference>
<comment type="subcellular location">
    <subcellularLocation>
        <location evidence="1">Endomembrane system</location>
        <topology evidence="1">Multi-pass membrane protein</topology>
    </subcellularLocation>
</comment>
<dbReference type="SUPFAM" id="SSF55008">
    <property type="entry name" value="HMA, heavy metal-associated domain"/>
    <property type="match status" value="6"/>
</dbReference>
<evidence type="ECO:0000259" key="8">
    <source>
        <dbReference type="PROSITE" id="PS50846"/>
    </source>
</evidence>
<dbReference type="InterPro" id="IPR008250">
    <property type="entry name" value="ATPase_P-typ_transduc_dom_A_sf"/>
</dbReference>
<feature type="domain" description="HMA" evidence="8">
    <location>
        <begin position="458"/>
        <end position="524"/>
    </location>
</feature>
<keyword evidence="2" id="KW-0479">Metal-binding</keyword>
<dbReference type="FunFam" id="3.30.70.100:FF:000001">
    <property type="entry name" value="ATPase copper transporting beta"/>
    <property type="match status" value="5"/>
</dbReference>
<dbReference type="PROSITE" id="PS50846">
    <property type="entry name" value="HMA_2"/>
    <property type="match status" value="6"/>
</dbReference>
<dbReference type="InterPro" id="IPR017969">
    <property type="entry name" value="Heavy-metal-associated_CS"/>
</dbReference>
<keyword evidence="7" id="KW-1133">Transmembrane helix</keyword>
<feature type="domain" description="HMA" evidence="8">
    <location>
        <begin position="534"/>
        <end position="600"/>
    </location>
</feature>
<dbReference type="GO" id="GO:0006825">
    <property type="term" value="P:copper ion transport"/>
    <property type="evidence" value="ECO:0007669"/>
    <property type="project" value="UniProtKB-KW"/>
</dbReference>
<gene>
    <name evidence="9" type="primary">Atp7b_0</name>
    <name evidence="9" type="ORF">DROARD_R12140</name>
</gene>
<feature type="non-terminal residue" evidence="9">
    <location>
        <position position="817"/>
    </location>
</feature>
<feature type="non-terminal residue" evidence="9">
    <location>
        <position position="1"/>
    </location>
</feature>
<reference evidence="9 10" key="1">
    <citation type="submission" date="2019-09" db="EMBL/GenBank/DDBJ databases">
        <title>Bird 10,000 Genomes (B10K) Project - Family phase.</title>
        <authorList>
            <person name="Zhang G."/>
        </authorList>
    </citation>
    <scope>NUCLEOTIDE SEQUENCE [LARGE SCALE GENOMIC DNA]</scope>
    <source>
        <strain evidence="9">B10K-DU-012-55</strain>
        <tissue evidence="9">Muscle</tissue>
    </source>
</reference>
<dbReference type="Proteomes" id="UP000586671">
    <property type="component" value="Unassembled WGS sequence"/>
</dbReference>
<keyword evidence="6" id="KW-0406">Ion transport</keyword>
<dbReference type="GO" id="GO:0005507">
    <property type="term" value="F:copper ion binding"/>
    <property type="evidence" value="ECO:0007669"/>
    <property type="project" value="InterPro"/>
</dbReference>
<keyword evidence="10" id="KW-1185">Reference proteome</keyword>
<evidence type="ECO:0000256" key="5">
    <source>
        <dbReference type="ARBA" id="ARBA00023008"/>
    </source>
</evidence>
<keyword evidence="7" id="KW-0472">Membrane</keyword>
<dbReference type="GO" id="GO:0012505">
    <property type="term" value="C:endomembrane system"/>
    <property type="evidence" value="ECO:0007669"/>
    <property type="project" value="UniProtKB-SubCell"/>
</dbReference>
<organism evidence="9 10">
    <name type="scientific">Dromas ardeola</name>
    <dbReference type="NCBI Taxonomy" id="458190"/>
    <lineage>
        <taxon>Eukaryota</taxon>
        <taxon>Metazoa</taxon>
        <taxon>Chordata</taxon>
        <taxon>Craniata</taxon>
        <taxon>Vertebrata</taxon>
        <taxon>Euteleostomi</taxon>
        <taxon>Archelosauria</taxon>
        <taxon>Archosauria</taxon>
        <taxon>Dinosauria</taxon>
        <taxon>Saurischia</taxon>
        <taxon>Theropoda</taxon>
        <taxon>Coelurosauria</taxon>
        <taxon>Aves</taxon>
        <taxon>Neognathae</taxon>
        <taxon>Neoaves</taxon>
        <taxon>Charadriiformes</taxon>
        <taxon>Dromadidae</taxon>
        <taxon>Dromas</taxon>
    </lineage>
</organism>
<keyword evidence="6" id="KW-0813">Transport</keyword>
<name>A0A7K5X4M8_9CHAR</name>
<keyword evidence="4" id="KW-1278">Translocase</keyword>
<dbReference type="CDD" id="cd00371">
    <property type="entry name" value="HMA"/>
    <property type="match status" value="6"/>
</dbReference>
<protein>
    <submittedName>
        <fullName evidence="9">ATP7B ATPase</fullName>
    </submittedName>
</protein>
<dbReference type="PRINTS" id="PR00942">
    <property type="entry name" value="CUATPASEI"/>
</dbReference>
<evidence type="ECO:0000256" key="7">
    <source>
        <dbReference type="SAM" id="Phobius"/>
    </source>
</evidence>
<evidence type="ECO:0000256" key="4">
    <source>
        <dbReference type="ARBA" id="ARBA00022967"/>
    </source>
</evidence>
<dbReference type="InterPro" id="IPR059000">
    <property type="entry name" value="ATPase_P-type_domA"/>
</dbReference>
<evidence type="ECO:0000256" key="6">
    <source>
        <dbReference type="ARBA" id="ARBA00023065"/>
    </source>
</evidence>
<keyword evidence="3" id="KW-0187">Copper transport</keyword>
<feature type="domain" description="HMA" evidence="8">
    <location>
        <begin position="326"/>
        <end position="392"/>
    </location>
</feature>
<feature type="domain" description="HMA" evidence="8">
    <location>
        <begin position="29"/>
        <end position="95"/>
    </location>
</feature>
<accession>A0A7K5X4M8</accession>
<dbReference type="InterPro" id="IPR036163">
    <property type="entry name" value="HMA_dom_sf"/>
</dbReference>
<feature type="transmembrane region" description="Helical" evidence="7">
    <location>
        <begin position="689"/>
        <end position="711"/>
    </location>
</feature>